<dbReference type="GO" id="GO:0046475">
    <property type="term" value="P:glycerophospholipid catabolic process"/>
    <property type="evidence" value="ECO:0007669"/>
    <property type="project" value="TreeGrafter"/>
</dbReference>
<keyword evidence="2" id="KW-0040">ANK repeat</keyword>
<dbReference type="InterPro" id="IPR002110">
    <property type="entry name" value="Ankyrin_rpt"/>
</dbReference>
<evidence type="ECO:0000256" key="3">
    <source>
        <dbReference type="SAM" id="MobiDB-lite"/>
    </source>
</evidence>
<dbReference type="InterPro" id="IPR017946">
    <property type="entry name" value="PLC-like_Pdiesterase_TIM-brl"/>
</dbReference>
<organism evidence="6 7">
    <name type="scientific">Thyridium curvatum</name>
    <dbReference type="NCBI Taxonomy" id="1093900"/>
    <lineage>
        <taxon>Eukaryota</taxon>
        <taxon>Fungi</taxon>
        <taxon>Dikarya</taxon>
        <taxon>Ascomycota</taxon>
        <taxon>Pezizomycotina</taxon>
        <taxon>Sordariomycetes</taxon>
        <taxon>Sordariomycetidae</taxon>
        <taxon>Thyridiales</taxon>
        <taxon>Thyridiaceae</taxon>
        <taxon>Thyridium</taxon>
    </lineage>
</organism>
<reference evidence="6 7" key="1">
    <citation type="submission" date="2019-06" db="EMBL/GenBank/DDBJ databases">
        <title>Draft genome sequence of the filamentous fungus Phialemoniopsis curvata isolated from diesel fuel.</title>
        <authorList>
            <person name="Varaljay V.A."/>
            <person name="Lyon W.J."/>
            <person name="Crouch A.L."/>
            <person name="Drake C.E."/>
            <person name="Hollomon J.M."/>
            <person name="Nadeau L.J."/>
            <person name="Nunn H.S."/>
            <person name="Stevenson B.S."/>
            <person name="Bojanowski C.L."/>
            <person name="Crookes-Goodson W.J."/>
        </authorList>
    </citation>
    <scope>NUCLEOTIDE SEQUENCE [LARGE SCALE GENOMIC DNA]</scope>
    <source>
        <strain evidence="6 7">D216</strain>
    </source>
</reference>
<dbReference type="Gene3D" id="1.25.40.20">
    <property type="entry name" value="Ankyrin repeat-containing domain"/>
    <property type="match status" value="2"/>
</dbReference>
<evidence type="ECO:0008006" key="8">
    <source>
        <dbReference type="Google" id="ProtNLM"/>
    </source>
</evidence>
<dbReference type="Proteomes" id="UP000319257">
    <property type="component" value="Unassembled WGS sequence"/>
</dbReference>
<evidence type="ECO:0000256" key="2">
    <source>
        <dbReference type="PROSITE-ProRule" id="PRU00023"/>
    </source>
</evidence>
<dbReference type="GO" id="GO:0004190">
    <property type="term" value="F:aspartic-type endopeptidase activity"/>
    <property type="evidence" value="ECO:0007669"/>
    <property type="project" value="InterPro"/>
</dbReference>
<dbReference type="PROSITE" id="PS51704">
    <property type="entry name" value="GP_PDE"/>
    <property type="match status" value="1"/>
</dbReference>
<evidence type="ECO:0000256" key="1">
    <source>
        <dbReference type="ARBA" id="ARBA00022801"/>
    </source>
</evidence>
<dbReference type="PANTHER" id="PTHR22958:SF1">
    <property type="entry name" value="GLYCEROPHOSPHOCHOLINE PHOSPHODIESTERASE GPCPD1"/>
    <property type="match status" value="1"/>
</dbReference>
<dbReference type="STRING" id="1093900.A0A507B9D1"/>
<dbReference type="GeneID" id="41978857"/>
<dbReference type="InParanoid" id="A0A507B9D1"/>
<dbReference type="Pfam" id="PF00023">
    <property type="entry name" value="Ank"/>
    <property type="match status" value="1"/>
</dbReference>
<evidence type="ECO:0000259" key="4">
    <source>
        <dbReference type="PROSITE" id="PS50175"/>
    </source>
</evidence>
<feature type="domain" description="Peptidase A2" evidence="4">
    <location>
        <begin position="459"/>
        <end position="477"/>
    </location>
</feature>
<sequence>MEKRTSQQHDLLVKGIGEFKDVYGLPTSPRHYQGVDRRELRAVQAWAQELDTSRQQLDWFLRVNDEAAHKLCLKLDRLDGSLQSAGFGLKARWSELRNSLGGLSDQRAPLAETLNYVRAALRESPGHRTDECSLLLSQLETRFPAFSAIGRSMYEAIRLDSTVAVQELLNSPTVRELDMDGGLKVIYNRIIELALIFDATKVLRLLLTREEVVTGSQLGIDDFLRWIKIVGRKEAVADTDPERAEAARNHDATATACLDQLLEALNSSAEHTAGLVSSIDNFGRSSVHYMARCGHVAAFRRVINLTPQRLQTTTGLVKALLAWDAVGHTPLSYAIIAGHMDIVELILGIFEKHAKSPQVSTSADLIESLTEHLRLAISLQRDQAFLRLLSSKLVDLGKRGSLGDTALLLACRMAREDYVKSILAAMSEMKRDRNIDVPDSSNGWTALFVAARTGHVGIVRRLLDSGADSSILDKQGWTAREHAALKGYLHVAELLNVEGPLDINDGPAKAGCYRLRDASREPLSSRCLVLINLGATRRGWDVTAVDLDRTSSDISVGHNRGKYTLDVSVFGAVGGSQRVKLPILHDTIDEPFEFSVEEPESSPLRVTFKVFKDETREERPGPICSGTCLLEDPNLRFGEKRQSMIRMHTVPMLAHDDSSNMLGTVTFTYTIARPYAETAIPPPMGLTLRRGDGPMRLMGHRGLGMNIQAGGYLQLGENTVQSFLSAAQLGAWGVEFDVQVTRDHEAVVYHDYSLSETGTDIPVHDLSLAQFTYASKMQSPDGDADPRGSGAGDAGGSEDVVVSEANGGIVRTKPRSWSVAKEHEASVHARNRMRHTIGFKNKGFVSNTRDGFIQESFTTLDELLVKLPPSVAFDIEFKYPRLHEALSANLSPIAIELNAFVDTALSRIFRSHPASSSSSSSSSSSDEPRRRRRPIFLSSFTPEVCILLAAKQSAYPVLFITSAGKLPAADAEVRAASPQAAVRFARRWGLAGVVFLADALLLCPRLVRYVQGAGLVCASYGQLNNVPENVKVGESAWESPWGGSSSRLLV</sequence>
<evidence type="ECO:0000313" key="6">
    <source>
        <dbReference type="EMBL" id="TPX18932.1"/>
    </source>
</evidence>
<dbReference type="PANTHER" id="PTHR22958">
    <property type="entry name" value="GLYCEROPHOSPHORYL DIESTER PHOSPHODIESTERASE"/>
    <property type="match status" value="1"/>
</dbReference>
<dbReference type="InterPro" id="IPR051578">
    <property type="entry name" value="GDPD"/>
</dbReference>
<dbReference type="InterPro" id="IPR030395">
    <property type="entry name" value="GP_PDE_dom"/>
</dbReference>
<dbReference type="SUPFAM" id="SSF48403">
    <property type="entry name" value="Ankyrin repeat"/>
    <property type="match status" value="1"/>
</dbReference>
<dbReference type="PROSITE" id="PS50297">
    <property type="entry name" value="ANK_REP_REGION"/>
    <property type="match status" value="1"/>
</dbReference>
<dbReference type="SMART" id="SM00248">
    <property type="entry name" value="ANK"/>
    <property type="match status" value="5"/>
</dbReference>
<dbReference type="PROSITE" id="PS50088">
    <property type="entry name" value="ANK_REPEAT"/>
    <property type="match status" value="1"/>
</dbReference>
<dbReference type="Gene3D" id="3.20.20.190">
    <property type="entry name" value="Phosphatidylinositol (PI) phosphodiesterase"/>
    <property type="match status" value="1"/>
</dbReference>
<dbReference type="GO" id="GO:0006508">
    <property type="term" value="P:proteolysis"/>
    <property type="evidence" value="ECO:0007669"/>
    <property type="project" value="InterPro"/>
</dbReference>
<dbReference type="InterPro" id="IPR057506">
    <property type="entry name" value="C2_GPCPD1"/>
</dbReference>
<keyword evidence="7" id="KW-1185">Reference proteome</keyword>
<accession>A0A507B9D1</accession>
<dbReference type="Pfam" id="PF03009">
    <property type="entry name" value="GDPD"/>
    <property type="match status" value="1"/>
</dbReference>
<evidence type="ECO:0000259" key="5">
    <source>
        <dbReference type="PROSITE" id="PS51704"/>
    </source>
</evidence>
<dbReference type="PROSITE" id="PS50175">
    <property type="entry name" value="ASP_PROT_RETROV"/>
    <property type="match status" value="1"/>
</dbReference>
<evidence type="ECO:0000313" key="7">
    <source>
        <dbReference type="Proteomes" id="UP000319257"/>
    </source>
</evidence>
<proteinExistence type="predicted"/>
<dbReference type="EMBL" id="SKBQ01000105">
    <property type="protein sequence ID" value="TPX18932.1"/>
    <property type="molecule type" value="Genomic_DNA"/>
</dbReference>
<dbReference type="InterPro" id="IPR036770">
    <property type="entry name" value="Ankyrin_rpt-contain_sf"/>
</dbReference>
<dbReference type="GO" id="GO:0047389">
    <property type="term" value="F:glycerophosphocholine phosphodiesterase activity"/>
    <property type="evidence" value="ECO:0007669"/>
    <property type="project" value="TreeGrafter"/>
</dbReference>
<name>A0A507B9D1_9PEZI</name>
<feature type="region of interest" description="Disordered" evidence="3">
    <location>
        <begin position="777"/>
        <end position="798"/>
    </location>
</feature>
<dbReference type="InterPro" id="IPR001995">
    <property type="entry name" value="Peptidase_A2_cat"/>
</dbReference>
<dbReference type="Pfam" id="PF12796">
    <property type="entry name" value="Ank_2"/>
    <property type="match status" value="1"/>
</dbReference>
<dbReference type="OrthoDB" id="197419at2759"/>
<protein>
    <recommendedName>
        <fullName evidence="8">Glycerophosphodiester phosphodiesterase</fullName>
    </recommendedName>
</protein>
<dbReference type="Pfam" id="PF25329">
    <property type="entry name" value="C2_GDE1"/>
    <property type="match status" value="1"/>
</dbReference>
<feature type="repeat" description="ANK" evidence="2">
    <location>
        <begin position="442"/>
        <end position="474"/>
    </location>
</feature>
<gene>
    <name evidence="6" type="ORF">E0L32_011410</name>
</gene>
<dbReference type="AlphaFoldDB" id="A0A507B9D1"/>
<feature type="domain" description="GP-PDE" evidence="5">
    <location>
        <begin position="695"/>
        <end position="1050"/>
    </location>
</feature>
<comment type="caution">
    <text evidence="6">The sequence shown here is derived from an EMBL/GenBank/DDBJ whole genome shotgun (WGS) entry which is preliminary data.</text>
</comment>
<keyword evidence="1" id="KW-0378">Hydrolase</keyword>
<dbReference type="SUPFAM" id="SSF51695">
    <property type="entry name" value="PLC-like phosphodiesterases"/>
    <property type="match status" value="1"/>
</dbReference>
<dbReference type="RefSeq" id="XP_031000643.1">
    <property type="nucleotide sequence ID" value="XM_031134136.1"/>
</dbReference>